<evidence type="ECO:0000256" key="1">
    <source>
        <dbReference type="SAM" id="Phobius"/>
    </source>
</evidence>
<keyword evidence="1" id="KW-0812">Transmembrane</keyword>
<keyword evidence="1" id="KW-1133">Transmembrane helix</keyword>
<dbReference type="EMBL" id="CM017690">
    <property type="protein sequence ID" value="TYH25667.1"/>
    <property type="molecule type" value="Genomic_DNA"/>
</dbReference>
<evidence type="ECO:0000313" key="3">
    <source>
        <dbReference type="Proteomes" id="UP000323506"/>
    </source>
</evidence>
<feature type="transmembrane region" description="Helical" evidence="1">
    <location>
        <begin position="35"/>
        <end position="54"/>
    </location>
</feature>
<keyword evidence="1" id="KW-0472">Membrane</keyword>
<dbReference type="AlphaFoldDB" id="A0A5D2H605"/>
<sequence>MMTNIRNLQTFALYIQKNNVKFNLFSVTKKMEKNVFVFTLMFLAKHIYPSFMYFSNLCKLRIEYEFDFLRKANAMERICYFLYENNTKNYEFFINIK</sequence>
<gene>
    <name evidence="2" type="ORF">ES288_A03G187400v1</name>
</gene>
<name>A0A5D2H605_GOSDA</name>
<keyword evidence="3" id="KW-1185">Reference proteome</keyword>
<evidence type="ECO:0000313" key="2">
    <source>
        <dbReference type="EMBL" id="TYH25667.1"/>
    </source>
</evidence>
<organism evidence="2 3">
    <name type="scientific">Gossypium darwinii</name>
    <name type="common">Darwin's cotton</name>
    <name type="synonym">Gossypium barbadense var. darwinii</name>
    <dbReference type="NCBI Taxonomy" id="34276"/>
    <lineage>
        <taxon>Eukaryota</taxon>
        <taxon>Viridiplantae</taxon>
        <taxon>Streptophyta</taxon>
        <taxon>Embryophyta</taxon>
        <taxon>Tracheophyta</taxon>
        <taxon>Spermatophyta</taxon>
        <taxon>Magnoliopsida</taxon>
        <taxon>eudicotyledons</taxon>
        <taxon>Gunneridae</taxon>
        <taxon>Pentapetalae</taxon>
        <taxon>rosids</taxon>
        <taxon>malvids</taxon>
        <taxon>Malvales</taxon>
        <taxon>Malvaceae</taxon>
        <taxon>Malvoideae</taxon>
        <taxon>Gossypium</taxon>
    </lineage>
</organism>
<accession>A0A5D2H605</accession>
<reference evidence="2 3" key="1">
    <citation type="submission" date="2019-06" db="EMBL/GenBank/DDBJ databases">
        <title>WGS assembly of Gossypium darwinii.</title>
        <authorList>
            <person name="Chen Z.J."/>
            <person name="Sreedasyam A."/>
            <person name="Ando A."/>
            <person name="Song Q."/>
            <person name="De L."/>
            <person name="Hulse-Kemp A."/>
            <person name="Ding M."/>
            <person name="Ye W."/>
            <person name="Kirkbride R."/>
            <person name="Jenkins J."/>
            <person name="Plott C."/>
            <person name="Lovell J."/>
            <person name="Lin Y.-M."/>
            <person name="Vaughn R."/>
            <person name="Liu B."/>
            <person name="Li W."/>
            <person name="Simpson S."/>
            <person name="Scheffler B."/>
            <person name="Saski C."/>
            <person name="Grover C."/>
            <person name="Hu G."/>
            <person name="Conover J."/>
            <person name="Carlson J."/>
            <person name="Shu S."/>
            <person name="Boston L."/>
            <person name="Williams M."/>
            <person name="Peterson D."/>
            <person name="Mcgee K."/>
            <person name="Jones D."/>
            <person name="Wendel J."/>
            <person name="Stelly D."/>
            <person name="Grimwood J."/>
            <person name="Schmutz J."/>
        </authorList>
    </citation>
    <scope>NUCLEOTIDE SEQUENCE [LARGE SCALE GENOMIC DNA]</scope>
    <source>
        <strain evidence="2">1808015.09</strain>
    </source>
</reference>
<dbReference type="Proteomes" id="UP000323506">
    <property type="component" value="Chromosome A03"/>
</dbReference>
<protein>
    <submittedName>
        <fullName evidence="2">Uncharacterized protein</fullName>
    </submittedName>
</protein>
<proteinExistence type="predicted"/>